<reference evidence="1" key="1">
    <citation type="journal article" date="2020" name="New Phytol.">
        <title>Comparative genomics reveals dynamic genome evolution in host specialist ectomycorrhizal fungi.</title>
        <authorList>
            <person name="Lofgren L.A."/>
            <person name="Nguyen N.H."/>
            <person name="Vilgalys R."/>
            <person name="Ruytinx J."/>
            <person name="Liao H.L."/>
            <person name="Branco S."/>
            <person name="Kuo A."/>
            <person name="LaButti K."/>
            <person name="Lipzen A."/>
            <person name="Andreopoulos W."/>
            <person name="Pangilinan J."/>
            <person name="Riley R."/>
            <person name="Hundley H."/>
            <person name="Na H."/>
            <person name="Barry K."/>
            <person name="Grigoriev I.V."/>
            <person name="Stajich J.E."/>
            <person name="Kennedy P.G."/>
        </authorList>
    </citation>
    <scope>NUCLEOTIDE SEQUENCE</scope>
    <source>
        <strain evidence="1">MN1</strain>
    </source>
</reference>
<dbReference type="RefSeq" id="XP_041200324.1">
    <property type="nucleotide sequence ID" value="XM_041343488.1"/>
</dbReference>
<accession>A0A9P7EQ74</accession>
<proteinExistence type="predicted"/>
<name>A0A9P7EQ74_9AGAM</name>
<dbReference type="EMBL" id="JABBWG010000001">
    <property type="protein sequence ID" value="KAG1827477.1"/>
    <property type="molecule type" value="Genomic_DNA"/>
</dbReference>
<comment type="caution">
    <text evidence="1">The sequence shown here is derived from an EMBL/GenBank/DDBJ whole genome shotgun (WGS) entry which is preliminary data.</text>
</comment>
<sequence length="119" mass="13563">MLDVLLARSKFVQTAYGGGAVLGQCNPRIDEGTQIVMRVIIEQLKTSISTQHQYLLCGTWNYLDRVTNKNRGRKRQFQISVPKEPRRAKRECRDSSHVTDLGMASSYSNLIRKISNFCV</sequence>
<protein>
    <submittedName>
        <fullName evidence="1">Uncharacterized protein</fullName>
    </submittedName>
</protein>
<organism evidence="1 2">
    <name type="scientific">Suillus subaureus</name>
    <dbReference type="NCBI Taxonomy" id="48587"/>
    <lineage>
        <taxon>Eukaryota</taxon>
        <taxon>Fungi</taxon>
        <taxon>Dikarya</taxon>
        <taxon>Basidiomycota</taxon>
        <taxon>Agaricomycotina</taxon>
        <taxon>Agaricomycetes</taxon>
        <taxon>Agaricomycetidae</taxon>
        <taxon>Boletales</taxon>
        <taxon>Suillineae</taxon>
        <taxon>Suillaceae</taxon>
        <taxon>Suillus</taxon>
    </lineage>
</organism>
<keyword evidence="2" id="KW-1185">Reference proteome</keyword>
<dbReference type="GeneID" id="64637504"/>
<gene>
    <name evidence="1" type="ORF">BJ212DRAFT_55284</name>
</gene>
<dbReference type="Proteomes" id="UP000807769">
    <property type="component" value="Unassembled WGS sequence"/>
</dbReference>
<evidence type="ECO:0000313" key="1">
    <source>
        <dbReference type="EMBL" id="KAG1827477.1"/>
    </source>
</evidence>
<evidence type="ECO:0000313" key="2">
    <source>
        <dbReference type="Proteomes" id="UP000807769"/>
    </source>
</evidence>
<dbReference type="AlphaFoldDB" id="A0A9P7EQ74"/>